<gene>
    <name evidence="7" type="ORF">QUF54_09285</name>
</gene>
<evidence type="ECO:0000313" key="7">
    <source>
        <dbReference type="EMBL" id="MDM8563533.1"/>
    </source>
</evidence>
<feature type="transmembrane region" description="Helical" evidence="6">
    <location>
        <begin position="37"/>
        <end position="57"/>
    </location>
</feature>
<comment type="subcellular location">
    <subcellularLocation>
        <location evidence="1">Cell membrane</location>
        <topology evidence="1">Multi-pass membrane protein</topology>
    </subcellularLocation>
</comment>
<evidence type="ECO:0000256" key="4">
    <source>
        <dbReference type="ARBA" id="ARBA00022989"/>
    </source>
</evidence>
<keyword evidence="2" id="KW-1003">Cell membrane</keyword>
<proteinExistence type="predicted"/>
<protein>
    <submittedName>
        <fullName evidence="7">Cytochrome C oxidase subunit IV family protein</fullName>
    </submittedName>
</protein>
<dbReference type="Pfam" id="PF03626">
    <property type="entry name" value="COX4_pro"/>
    <property type="match status" value="1"/>
</dbReference>
<keyword evidence="8" id="KW-1185">Reference proteome</keyword>
<dbReference type="EMBL" id="JAUCGM010000698">
    <property type="protein sequence ID" value="MDM8563533.1"/>
    <property type="molecule type" value="Genomic_DNA"/>
</dbReference>
<keyword evidence="3 6" id="KW-0812">Transmembrane</keyword>
<evidence type="ECO:0000256" key="2">
    <source>
        <dbReference type="ARBA" id="ARBA00022475"/>
    </source>
</evidence>
<sequence>MSEYTEYTEYIVRPCTWVWLILILLTVFAFVVGEFELGGITIVSTLLLSTLIKWQIVVDYFMGLHQVRWLWRIILYSWLLLVIGLIGFAYWLGLQ</sequence>
<evidence type="ECO:0000256" key="6">
    <source>
        <dbReference type="SAM" id="Phobius"/>
    </source>
</evidence>
<keyword evidence="4 6" id="KW-1133">Transmembrane helix</keyword>
<evidence type="ECO:0000256" key="5">
    <source>
        <dbReference type="ARBA" id="ARBA00023136"/>
    </source>
</evidence>
<evidence type="ECO:0000256" key="1">
    <source>
        <dbReference type="ARBA" id="ARBA00004651"/>
    </source>
</evidence>
<feature type="transmembrane region" description="Helical" evidence="6">
    <location>
        <begin position="12"/>
        <end position="31"/>
    </location>
</feature>
<dbReference type="InterPro" id="IPR005171">
    <property type="entry name" value="Cyt_c_oxidase_su4_prok"/>
</dbReference>
<reference evidence="7" key="1">
    <citation type="submission" date="2023-06" db="EMBL/GenBank/DDBJ databases">
        <title>Uncultivated large filamentous bacteria from sulfidic sediments reveal new species and different genomic features in energy metabolism and defense.</title>
        <authorList>
            <person name="Fonseca A."/>
        </authorList>
    </citation>
    <scope>NUCLEOTIDE SEQUENCE</scope>
    <source>
        <strain evidence="7">HSG4</strain>
    </source>
</reference>
<feature type="transmembrane region" description="Helical" evidence="6">
    <location>
        <begin position="69"/>
        <end position="92"/>
    </location>
</feature>
<comment type="caution">
    <text evidence="7">The sequence shown here is derived from an EMBL/GenBank/DDBJ whole genome shotgun (WGS) entry which is preliminary data.</text>
</comment>
<evidence type="ECO:0000256" key="3">
    <source>
        <dbReference type="ARBA" id="ARBA00022692"/>
    </source>
</evidence>
<accession>A0ABT7VVD0</accession>
<organism evidence="7 8">
    <name type="scientific">Candidatus Marithioploca araucensis</name>
    <dbReference type="NCBI Taxonomy" id="70273"/>
    <lineage>
        <taxon>Bacteria</taxon>
        <taxon>Pseudomonadati</taxon>
        <taxon>Pseudomonadota</taxon>
        <taxon>Gammaproteobacteria</taxon>
        <taxon>Thiotrichales</taxon>
        <taxon>Thiotrichaceae</taxon>
        <taxon>Candidatus Marithioploca</taxon>
    </lineage>
</organism>
<dbReference type="Proteomes" id="UP001171945">
    <property type="component" value="Unassembled WGS sequence"/>
</dbReference>
<name>A0ABT7VVD0_9GAMM</name>
<evidence type="ECO:0000313" key="8">
    <source>
        <dbReference type="Proteomes" id="UP001171945"/>
    </source>
</evidence>
<keyword evidence="5 6" id="KW-0472">Membrane</keyword>